<keyword evidence="2" id="KW-0539">Nucleus</keyword>
<dbReference type="EMBL" id="BJWL01000454">
    <property type="protein sequence ID" value="GFS45723.1"/>
    <property type="molecule type" value="Genomic_DNA"/>
</dbReference>
<dbReference type="AlphaFoldDB" id="A0A7J0DZ91"/>
<evidence type="ECO:0000259" key="4">
    <source>
        <dbReference type="PROSITE" id="PS50090"/>
    </source>
</evidence>
<comment type="subcellular location">
    <subcellularLocation>
        <location evidence="1">Nucleus</location>
    </subcellularLocation>
</comment>
<dbReference type="Gene3D" id="1.10.10.60">
    <property type="entry name" value="Homeodomain-like"/>
    <property type="match status" value="1"/>
</dbReference>
<dbReference type="InterPro" id="IPR001005">
    <property type="entry name" value="SANT/Myb"/>
</dbReference>
<reference evidence="7" key="1">
    <citation type="submission" date="2019-07" db="EMBL/GenBank/DDBJ databases">
        <title>De Novo Assembly of kiwifruit Actinidia rufa.</title>
        <authorList>
            <person name="Sugita-Konishi S."/>
            <person name="Sato K."/>
            <person name="Mori E."/>
            <person name="Abe Y."/>
            <person name="Kisaki G."/>
            <person name="Hamano K."/>
            <person name="Suezawa K."/>
            <person name="Otani M."/>
            <person name="Fukuda T."/>
            <person name="Manabe T."/>
            <person name="Gomi K."/>
            <person name="Tabuchi M."/>
            <person name="Akimitsu K."/>
            <person name="Kataoka I."/>
        </authorList>
    </citation>
    <scope>NUCLEOTIDE SEQUENCE [LARGE SCALE GENOMIC DNA]</scope>
    <source>
        <strain evidence="7">cv. Fuchu</strain>
    </source>
</reference>
<sequence>MQEEEKLRKGPWLEKEDERLTAIVALMGERRWDSLAKASGYCESLRNNAKQDLLVPKCDTISLSSSDDDSKSDEDTSLGSSCHVSELSNCGIANSPYESRLTDWVLSACWSDDQQSPEVSCHGDFPNLDLCSSFYPIWNSEDNISEISMWDSSGFLWDTR</sequence>
<dbReference type="Proteomes" id="UP000585474">
    <property type="component" value="Unassembled WGS sequence"/>
</dbReference>
<organism evidence="6 7">
    <name type="scientific">Actinidia rufa</name>
    <dbReference type="NCBI Taxonomy" id="165716"/>
    <lineage>
        <taxon>Eukaryota</taxon>
        <taxon>Viridiplantae</taxon>
        <taxon>Streptophyta</taxon>
        <taxon>Embryophyta</taxon>
        <taxon>Tracheophyta</taxon>
        <taxon>Spermatophyta</taxon>
        <taxon>Magnoliopsida</taxon>
        <taxon>eudicotyledons</taxon>
        <taxon>Gunneridae</taxon>
        <taxon>Pentapetalae</taxon>
        <taxon>asterids</taxon>
        <taxon>Ericales</taxon>
        <taxon>Actinidiaceae</taxon>
        <taxon>Actinidia</taxon>
    </lineage>
</organism>
<evidence type="ECO:0000256" key="2">
    <source>
        <dbReference type="ARBA" id="ARBA00023242"/>
    </source>
</evidence>
<gene>
    <name evidence="6" type="ORF">Acr_00g0097730</name>
</gene>
<accession>A0A7J0DZ91</accession>
<feature type="domain" description="HTH myb-type" evidence="5">
    <location>
        <begin position="4"/>
        <end position="40"/>
    </location>
</feature>
<evidence type="ECO:0000313" key="7">
    <source>
        <dbReference type="Proteomes" id="UP000585474"/>
    </source>
</evidence>
<evidence type="ECO:0000313" key="6">
    <source>
        <dbReference type="EMBL" id="GFS45723.1"/>
    </source>
</evidence>
<dbReference type="SUPFAM" id="SSF46689">
    <property type="entry name" value="Homeodomain-like"/>
    <property type="match status" value="1"/>
</dbReference>
<feature type="region of interest" description="Disordered" evidence="3">
    <location>
        <begin position="63"/>
        <end position="82"/>
    </location>
</feature>
<feature type="compositionally biased region" description="Acidic residues" evidence="3">
    <location>
        <begin position="66"/>
        <end position="76"/>
    </location>
</feature>
<name>A0A7J0DZ91_9ERIC</name>
<dbReference type="OrthoDB" id="2143914at2759"/>
<dbReference type="InterPro" id="IPR017930">
    <property type="entry name" value="Myb_dom"/>
</dbReference>
<evidence type="ECO:0000259" key="5">
    <source>
        <dbReference type="PROSITE" id="PS51294"/>
    </source>
</evidence>
<comment type="caution">
    <text evidence="6">The sequence shown here is derived from an EMBL/GenBank/DDBJ whole genome shotgun (WGS) entry which is preliminary data.</text>
</comment>
<dbReference type="PROSITE" id="PS51294">
    <property type="entry name" value="HTH_MYB"/>
    <property type="match status" value="1"/>
</dbReference>
<proteinExistence type="predicted"/>
<evidence type="ECO:0000256" key="3">
    <source>
        <dbReference type="SAM" id="MobiDB-lite"/>
    </source>
</evidence>
<dbReference type="GO" id="GO:0005634">
    <property type="term" value="C:nucleus"/>
    <property type="evidence" value="ECO:0007669"/>
    <property type="project" value="UniProtKB-SubCell"/>
</dbReference>
<evidence type="ECO:0000256" key="1">
    <source>
        <dbReference type="ARBA" id="ARBA00004123"/>
    </source>
</evidence>
<keyword evidence="7" id="KW-1185">Reference proteome</keyword>
<protein>
    <submittedName>
        <fullName evidence="6">Uncharacterized protein</fullName>
    </submittedName>
</protein>
<dbReference type="InterPro" id="IPR009057">
    <property type="entry name" value="Homeodomain-like_sf"/>
</dbReference>
<dbReference type="PROSITE" id="PS50090">
    <property type="entry name" value="MYB_LIKE"/>
    <property type="match status" value="1"/>
</dbReference>
<feature type="domain" description="Myb-like" evidence="4">
    <location>
        <begin position="4"/>
        <end position="37"/>
    </location>
</feature>